<evidence type="ECO:0000313" key="3">
    <source>
        <dbReference type="Proteomes" id="UP000308199"/>
    </source>
</evidence>
<dbReference type="Proteomes" id="UP000308199">
    <property type="component" value="Unassembled WGS sequence"/>
</dbReference>
<feature type="compositionally biased region" description="Polar residues" evidence="1">
    <location>
        <begin position="122"/>
        <end position="138"/>
    </location>
</feature>
<feature type="compositionally biased region" description="Acidic residues" evidence="1">
    <location>
        <begin position="343"/>
        <end position="355"/>
    </location>
</feature>
<comment type="caution">
    <text evidence="2">The sequence shown here is derived from an EMBL/GenBank/DDBJ whole genome shotgun (WGS) entry which is preliminary data.</text>
</comment>
<feature type="region of interest" description="Disordered" evidence="1">
    <location>
        <begin position="324"/>
        <end position="356"/>
    </location>
</feature>
<feature type="compositionally biased region" description="Basic and acidic residues" evidence="1">
    <location>
        <begin position="324"/>
        <end position="342"/>
    </location>
</feature>
<name>A0A4S4KZ08_9AGAM</name>
<evidence type="ECO:0000313" key="2">
    <source>
        <dbReference type="EMBL" id="THH03458.1"/>
    </source>
</evidence>
<sequence>MMDAPDFDNDDPPHFPLIPTPEMYANAGIPVPGIRLHASYRNRPRDVSPTVSETEIANLARKVREKVLEQHFEPPPESKKKRGKKNKEMRSSRKKENSRHSTRPRKAISTNSNDPAEEQVRGRSTTSRLQGAESSTQKESTEIPERRSASPLKRTLDFIVENFIPPFLKQTDGFGVSTGNDSYPEPSGTFSNAPGAYPSSFIAPSSSRQIPDSSSTNKDIPHVRGSNLDELFKNADVPANKEQPRIFVASKSFLEAQHAAQAASKARYKRNSAVKKFVARALADERARVASAIAYAEQCAKEKRDLLSRPQIGSALEMELKYTSNEERTMMHEDNTESKCKSDDEEQEEDDDDEESFVKQLYETCGDIISEENRKMIQEEFRVPKEQRENPDTIREELGPAQEMEKQAEDIGTESFIQQKGHLCQNQQYMRRGEIEGPSKRWFTDYLRFHPYPSASTRFRRSRNSRHFVIRRPQPNATDSVEEIFTKHERLWTRLLSPLFSATTLCFEDIPWPLLFTPRSPSDVTEDGVSRFLLHPYRSSAMKKYDMRTELLRWWPENFQNNVFGRITDRNERVRVQFAANIVLKVLISKSN</sequence>
<feature type="compositionally biased region" description="Basic and acidic residues" evidence="1">
    <location>
        <begin position="67"/>
        <end position="78"/>
    </location>
</feature>
<evidence type="ECO:0000256" key="1">
    <source>
        <dbReference type="SAM" id="MobiDB-lite"/>
    </source>
</evidence>
<reference evidence="2 3" key="1">
    <citation type="submission" date="2019-02" db="EMBL/GenBank/DDBJ databases">
        <title>Genome sequencing of the rare red list fungi Phellinidium pouzarii.</title>
        <authorList>
            <person name="Buettner E."/>
            <person name="Kellner H."/>
        </authorList>
    </citation>
    <scope>NUCLEOTIDE SEQUENCE [LARGE SCALE GENOMIC DNA]</scope>
    <source>
        <strain evidence="2 3">DSM 108285</strain>
    </source>
</reference>
<feature type="compositionally biased region" description="Basic and acidic residues" evidence="1">
    <location>
        <begin position="86"/>
        <end position="99"/>
    </location>
</feature>
<feature type="region of interest" description="Disordered" evidence="1">
    <location>
        <begin position="1"/>
        <end position="21"/>
    </location>
</feature>
<protein>
    <submittedName>
        <fullName evidence="2">Uncharacterized protein</fullName>
    </submittedName>
</protein>
<keyword evidence="3" id="KW-1185">Reference proteome</keyword>
<feature type="compositionally biased region" description="Basic and acidic residues" evidence="1">
    <location>
        <begin position="139"/>
        <end position="148"/>
    </location>
</feature>
<dbReference type="AlphaFoldDB" id="A0A4S4KZ08"/>
<accession>A0A4S4KZ08</accession>
<gene>
    <name evidence="2" type="ORF">EW145_g6236</name>
</gene>
<proteinExistence type="predicted"/>
<dbReference type="OrthoDB" id="412109at2759"/>
<dbReference type="EMBL" id="SGPK01000451">
    <property type="protein sequence ID" value="THH03458.1"/>
    <property type="molecule type" value="Genomic_DNA"/>
</dbReference>
<feature type="compositionally biased region" description="Acidic residues" evidence="1">
    <location>
        <begin position="1"/>
        <end position="10"/>
    </location>
</feature>
<feature type="region of interest" description="Disordered" evidence="1">
    <location>
        <begin position="67"/>
        <end position="150"/>
    </location>
</feature>
<organism evidence="2 3">
    <name type="scientific">Phellinidium pouzarii</name>
    <dbReference type="NCBI Taxonomy" id="167371"/>
    <lineage>
        <taxon>Eukaryota</taxon>
        <taxon>Fungi</taxon>
        <taxon>Dikarya</taxon>
        <taxon>Basidiomycota</taxon>
        <taxon>Agaricomycotina</taxon>
        <taxon>Agaricomycetes</taxon>
        <taxon>Hymenochaetales</taxon>
        <taxon>Hymenochaetaceae</taxon>
        <taxon>Phellinidium</taxon>
    </lineage>
</organism>